<feature type="compositionally biased region" description="Low complexity" evidence="1">
    <location>
        <begin position="207"/>
        <end position="248"/>
    </location>
</feature>
<reference evidence="4 5" key="1">
    <citation type="journal article" date="2011" name="Genome Biol.">
        <title>Comparative genome sequence analysis underscores mycoparasitism as the ancestral life style of Trichoderma.</title>
        <authorList>
            <person name="Kubicek C.P."/>
            <person name="Herrera-Estrella A."/>
            <person name="Seidl-Seiboth V."/>
            <person name="Martinez D.A."/>
            <person name="Druzhinina I.S."/>
            <person name="Thon M."/>
            <person name="Zeilinger S."/>
            <person name="Casas-Flores S."/>
            <person name="Horwitz B.A."/>
            <person name="Mukherjee P.K."/>
            <person name="Mukherjee M."/>
            <person name="Kredics L."/>
            <person name="Alcaraz L.D."/>
            <person name="Aerts A."/>
            <person name="Antal Z."/>
            <person name="Atanasova L."/>
            <person name="Cervantes-Badillo M.G."/>
            <person name="Challacombe J."/>
            <person name="Chertkov O."/>
            <person name="McCluskey K."/>
            <person name="Coulpier F."/>
            <person name="Deshpande N."/>
            <person name="von Doehren H."/>
            <person name="Ebbole D.J."/>
            <person name="Esquivel-Naranjo E.U."/>
            <person name="Fekete E."/>
            <person name="Flipphi M."/>
            <person name="Glaser F."/>
            <person name="Gomez-Rodriguez E.Y."/>
            <person name="Gruber S."/>
            <person name="Han C."/>
            <person name="Henrissat B."/>
            <person name="Hermosa R."/>
            <person name="Hernandez-Onate M."/>
            <person name="Karaffa L."/>
            <person name="Kosti I."/>
            <person name="Le Crom S."/>
            <person name="Lindquist E."/>
            <person name="Lucas S."/>
            <person name="Luebeck M."/>
            <person name="Luebeck P.S."/>
            <person name="Margeot A."/>
            <person name="Metz B."/>
            <person name="Misra M."/>
            <person name="Nevalainen H."/>
            <person name="Omann M."/>
            <person name="Packer N."/>
            <person name="Perrone G."/>
            <person name="Uresti-Rivera E.E."/>
            <person name="Salamov A."/>
            <person name="Schmoll M."/>
            <person name="Seiboth B."/>
            <person name="Shapiro H."/>
            <person name="Sukno S."/>
            <person name="Tamayo-Ramos J.A."/>
            <person name="Tisch D."/>
            <person name="Wiest A."/>
            <person name="Wilkinson H.H."/>
            <person name="Zhang M."/>
            <person name="Coutinho P.M."/>
            <person name="Kenerley C.M."/>
            <person name="Monte E."/>
            <person name="Baker S.E."/>
            <person name="Grigoriev I.V."/>
        </authorList>
    </citation>
    <scope>NUCLEOTIDE SEQUENCE [LARGE SCALE GENOMIC DNA]</scope>
    <source>
        <strain evidence="5">ATCC 20476 / IMI 206040</strain>
    </source>
</reference>
<dbReference type="AlphaFoldDB" id="G9P637"/>
<feature type="region of interest" description="Disordered" evidence="1">
    <location>
        <begin position="401"/>
        <end position="468"/>
    </location>
</feature>
<sequence>MQAHLRFIASSTAQIRLWPMAWRRFLFFRSSSRPLQARPALDSKPTVSLNCRARQVFWRRFLCSSAVSSAAAQRPWWSLPSGRPAIRSGPVSLLARHLHFHLHLHPHLAISALLLASNLKSSSPCRIAPPVGQFDAGAAASLVETTIRPAPLAITLDAESLGLSDEDGSDNENFDLAAATVSDGFRPTNPSPTDSSSVFSTTNNPTSASAASSQARLLSQSPTHEQAPTSSLSKPSASASARPSSAVKPPRPHDSLTLRGDGSNPLQTDPSLSSALASHTDAPQIRPQSPYRGPTGPSHPYQMYLQRTLSNGTASTDQATRRGPAHPYTLYPQNTVTSGDETPNQIPIGFSTSGDGYQRQIGPDGEDVGGLVGPLGHTEELPPYTRYPDQAVVRKATPPAAVLPEDGASNNPHETDTGAGGIGVATRNPEFSSTEEDLQPSQSRPSTRSHHDINTAAQDQAEKPQMSKWQRRAKKKLWGIVPYWAICLLIIGVVLVGVILGAVIGTVFSHHRPPNFGSSYPQPFPTPTSDVIPLPNVPPRLPHLPTGTYELPLLIPNQSPKGCFNDTRQSAAWSCSIPTSYYEMKLGNMTNERATSCYNLSLKAVSLVDSRFLWGAQPPNIDGETLTLVNDTSDLRRGPAWWLKVTYDKIVVVAENAFPPPSTTKRWDNMGASFDDYDVVRMNKPIGAQNGDKPWICTWPGTTLEVFIYPIQNSSVGANPTSGTATSSAASPTSSVPNPYAAEGLFPYPKSVKFLEKRDAGNTPRPFCRQVRVVDNGRGIANVTDSFGNPVQIQINENYDSDDDQETSQNKRSLRKRWNQSWNSQKMEQLTPCGCLWSS</sequence>
<feature type="domain" description="DUF7820" evidence="3">
    <location>
        <begin position="526"/>
        <end position="839"/>
    </location>
</feature>
<dbReference type="OMA" id="YAMYPQN"/>
<feature type="region of interest" description="Disordered" evidence="1">
    <location>
        <begin position="796"/>
        <end position="817"/>
    </location>
</feature>
<feature type="compositionally biased region" description="Polar residues" evidence="1">
    <location>
        <begin position="305"/>
        <end position="318"/>
    </location>
</feature>
<dbReference type="PANTHER" id="PTHR42078">
    <property type="entry name" value="GLUCAN 1, 4-ALPHA-GLUCOSIDASE"/>
    <property type="match status" value="1"/>
</dbReference>
<dbReference type="HOGENOM" id="CLU_011816_0_0_1"/>
<evidence type="ECO:0000313" key="4">
    <source>
        <dbReference type="EMBL" id="EHK40588.1"/>
    </source>
</evidence>
<dbReference type="eggNOG" id="ENOG502SJP0">
    <property type="taxonomic scope" value="Eukaryota"/>
</dbReference>
<keyword evidence="5" id="KW-1185">Reference proteome</keyword>
<dbReference type="EMBL" id="ABDG02000027">
    <property type="protein sequence ID" value="EHK40588.1"/>
    <property type="molecule type" value="Genomic_DNA"/>
</dbReference>
<feature type="compositionally biased region" description="Polar residues" evidence="1">
    <location>
        <begin position="264"/>
        <end position="277"/>
    </location>
</feature>
<gene>
    <name evidence="4" type="ORF">TRIATDRAFT_294653</name>
</gene>
<feature type="compositionally biased region" description="Polar residues" evidence="1">
    <location>
        <begin position="331"/>
        <end position="345"/>
    </location>
</feature>
<protein>
    <recommendedName>
        <fullName evidence="3">DUF7820 domain-containing protein</fullName>
    </recommendedName>
</protein>
<evidence type="ECO:0000256" key="1">
    <source>
        <dbReference type="SAM" id="MobiDB-lite"/>
    </source>
</evidence>
<dbReference type="KEGG" id="tatv:25780410"/>
<keyword evidence="2" id="KW-0472">Membrane</keyword>
<evidence type="ECO:0000259" key="3">
    <source>
        <dbReference type="Pfam" id="PF25130"/>
    </source>
</evidence>
<feature type="region of interest" description="Disordered" evidence="1">
    <location>
        <begin position="182"/>
        <end position="345"/>
    </location>
</feature>
<dbReference type="InterPro" id="IPR056722">
    <property type="entry name" value="DUF7820"/>
</dbReference>
<evidence type="ECO:0000313" key="5">
    <source>
        <dbReference type="Proteomes" id="UP000005426"/>
    </source>
</evidence>
<feature type="compositionally biased region" description="Polar residues" evidence="1">
    <location>
        <begin position="191"/>
        <end position="206"/>
    </location>
</feature>
<comment type="caution">
    <text evidence="4">The sequence shown here is derived from an EMBL/GenBank/DDBJ whole genome shotgun (WGS) entry which is preliminary data.</text>
</comment>
<dbReference type="PANTHER" id="PTHR42078:SF1">
    <property type="entry name" value="GLUCAN 1, 4-ALPHA-GLUCOSIDASE"/>
    <property type="match status" value="1"/>
</dbReference>
<dbReference type="Proteomes" id="UP000005426">
    <property type="component" value="Unassembled WGS sequence"/>
</dbReference>
<organism evidence="4 5">
    <name type="scientific">Hypocrea atroviridis (strain ATCC 20476 / IMI 206040)</name>
    <name type="common">Trichoderma atroviride</name>
    <dbReference type="NCBI Taxonomy" id="452589"/>
    <lineage>
        <taxon>Eukaryota</taxon>
        <taxon>Fungi</taxon>
        <taxon>Dikarya</taxon>
        <taxon>Ascomycota</taxon>
        <taxon>Pezizomycotina</taxon>
        <taxon>Sordariomycetes</taxon>
        <taxon>Hypocreomycetidae</taxon>
        <taxon>Hypocreales</taxon>
        <taxon>Hypocreaceae</taxon>
        <taxon>Trichoderma</taxon>
    </lineage>
</organism>
<dbReference type="Pfam" id="PF25130">
    <property type="entry name" value="DUF7820"/>
    <property type="match status" value="1"/>
</dbReference>
<dbReference type="OrthoDB" id="5384459at2759"/>
<keyword evidence="2" id="KW-0812">Transmembrane</keyword>
<name>G9P637_HYPAI</name>
<accession>G9P637</accession>
<proteinExistence type="predicted"/>
<feature type="transmembrane region" description="Helical" evidence="2">
    <location>
        <begin position="481"/>
        <end position="508"/>
    </location>
</feature>
<evidence type="ECO:0000256" key="2">
    <source>
        <dbReference type="SAM" id="Phobius"/>
    </source>
</evidence>
<dbReference type="GeneID" id="25780410"/>
<keyword evidence="2" id="KW-1133">Transmembrane helix</keyword>
<dbReference type="STRING" id="452589.G9P637"/>